<evidence type="ECO:0000256" key="1">
    <source>
        <dbReference type="SAM" id="MobiDB-lite"/>
    </source>
</evidence>
<dbReference type="EMBL" id="PIEU01000129">
    <property type="protein sequence ID" value="PZL69938.1"/>
    <property type="molecule type" value="Genomic_DNA"/>
</dbReference>
<dbReference type="AlphaFoldDB" id="A0A2W3YPR4"/>
<gene>
    <name evidence="3" type="ORF">CI088_16960</name>
</gene>
<keyword evidence="4" id="KW-1185">Reference proteome</keyword>
<accession>A0A2W3YPR4</accession>
<evidence type="ECO:0000313" key="3">
    <source>
        <dbReference type="EMBL" id="PZL69938.1"/>
    </source>
</evidence>
<evidence type="ECO:0000256" key="2">
    <source>
        <dbReference type="SAM" id="SignalP"/>
    </source>
</evidence>
<dbReference type="RefSeq" id="WP_111249022.1">
    <property type="nucleotide sequence ID" value="NZ_PIEU01000129.1"/>
</dbReference>
<feature type="chain" id="PRO_5039333216" description="DUF1310 domain-containing protein" evidence="2">
    <location>
        <begin position="20"/>
        <end position="164"/>
    </location>
</feature>
<evidence type="ECO:0008006" key="5">
    <source>
        <dbReference type="Google" id="ProtNLM"/>
    </source>
</evidence>
<sequence length="164" mass="18425">MKKIVLSLLVMGVSMSLVGCGSNKSSEEKSTDSSIEQTTEDTSAKEAEKMNQLAEKLEEQGVDIKSYGNYLSLIREKGIDYDYFEMTFTFASSRREILDVRLTLKGNIDGKEKDGLIYEVSKGRMVESSGDNTDIDALAEVLKSIDCSDKDLVEFAQWYHYDNK</sequence>
<comment type="caution">
    <text evidence="3">The sequence shown here is derived from an EMBL/GenBank/DDBJ whole genome shotgun (WGS) entry which is preliminary data.</text>
</comment>
<evidence type="ECO:0000313" key="4">
    <source>
        <dbReference type="Proteomes" id="UP000249828"/>
    </source>
</evidence>
<organism evidence="3 4">
    <name type="scientific">Enterococcus plantarum</name>
    <dbReference type="NCBI Taxonomy" id="1077675"/>
    <lineage>
        <taxon>Bacteria</taxon>
        <taxon>Bacillati</taxon>
        <taxon>Bacillota</taxon>
        <taxon>Bacilli</taxon>
        <taxon>Lactobacillales</taxon>
        <taxon>Enterococcaceae</taxon>
        <taxon>Enterococcus</taxon>
    </lineage>
</organism>
<feature type="signal peptide" evidence="2">
    <location>
        <begin position="1"/>
        <end position="19"/>
    </location>
</feature>
<reference evidence="3 4" key="1">
    <citation type="submission" date="2017-11" db="EMBL/GenBank/DDBJ databases">
        <title>Draft genome sequence of Enterococcus plantarum TRW2 strain isolated from lettuce.</title>
        <authorList>
            <person name="Kim E.B."/>
            <person name="Marco M.L."/>
            <person name="Williams T.R."/>
            <person name="You I.H."/>
        </authorList>
    </citation>
    <scope>NUCLEOTIDE SEQUENCE [LARGE SCALE GENOMIC DNA]</scope>
    <source>
        <strain evidence="3 4">TRW2</strain>
    </source>
</reference>
<feature type="compositionally biased region" description="Polar residues" evidence="1">
    <location>
        <begin position="32"/>
        <end position="41"/>
    </location>
</feature>
<name>A0A2W3YPR4_9ENTE</name>
<protein>
    <recommendedName>
        <fullName evidence="5">DUF1310 domain-containing protein</fullName>
    </recommendedName>
</protein>
<feature type="region of interest" description="Disordered" evidence="1">
    <location>
        <begin position="20"/>
        <end position="45"/>
    </location>
</feature>
<dbReference type="Proteomes" id="UP000249828">
    <property type="component" value="Unassembled WGS sequence"/>
</dbReference>
<dbReference type="PROSITE" id="PS51257">
    <property type="entry name" value="PROKAR_LIPOPROTEIN"/>
    <property type="match status" value="1"/>
</dbReference>
<keyword evidence="2" id="KW-0732">Signal</keyword>
<proteinExistence type="predicted"/>